<evidence type="ECO:0000313" key="3">
    <source>
        <dbReference type="EMBL" id="KAH0556619.1"/>
    </source>
</evidence>
<gene>
    <name evidence="3" type="ORF">GP486_005545</name>
</gene>
<feature type="coiled-coil region" evidence="1">
    <location>
        <begin position="71"/>
        <end position="98"/>
    </location>
</feature>
<evidence type="ECO:0000256" key="2">
    <source>
        <dbReference type="SAM" id="MobiDB-lite"/>
    </source>
</evidence>
<keyword evidence="1" id="KW-0175">Coiled coil</keyword>
<feature type="region of interest" description="Disordered" evidence="2">
    <location>
        <begin position="1"/>
        <end position="31"/>
    </location>
</feature>
<protein>
    <submittedName>
        <fullName evidence="3">Uncharacterized protein</fullName>
    </submittedName>
</protein>
<reference evidence="3" key="1">
    <citation type="submission" date="2021-03" db="EMBL/GenBank/DDBJ databases">
        <title>Comparative genomics and phylogenomic investigation of the class Geoglossomycetes provide insights into ecological specialization and systematics.</title>
        <authorList>
            <person name="Melie T."/>
            <person name="Pirro S."/>
            <person name="Miller A.N."/>
            <person name="Quandt A."/>
        </authorList>
    </citation>
    <scope>NUCLEOTIDE SEQUENCE</scope>
    <source>
        <strain evidence="3">CAQ_001_2017</strain>
    </source>
</reference>
<name>A0A9P8L914_9PEZI</name>
<comment type="caution">
    <text evidence="3">The sequence shown here is derived from an EMBL/GenBank/DDBJ whole genome shotgun (WGS) entry which is preliminary data.</text>
</comment>
<organism evidence="3 4">
    <name type="scientific">Trichoglossum hirsutum</name>
    <dbReference type="NCBI Taxonomy" id="265104"/>
    <lineage>
        <taxon>Eukaryota</taxon>
        <taxon>Fungi</taxon>
        <taxon>Dikarya</taxon>
        <taxon>Ascomycota</taxon>
        <taxon>Pezizomycotina</taxon>
        <taxon>Geoglossomycetes</taxon>
        <taxon>Geoglossales</taxon>
        <taxon>Geoglossaceae</taxon>
        <taxon>Trichoglossum</taxon>
    </lineage>
</organism>
<feature type="coiled-coil region" evidence="1">
    <location>
        <begin position="131"/>
        <end position="158"/>
    </location>
</feature>
<evidence type="ECO:0000313" key="4">
    <source>
        <dbReference type="Proteomes" id="UP000750711"/>
    </source>
</evidence>
<evidence type="ECO:0000256" key="1">
    <source>
        <dbReference type="SAM" id="Coils"/>
    </source>
</evidence>
<dbReference type="EMBL" id="JAGHQM010001053">
    <property type="protein sequence ID" value="KAH0556619.1"/>
    <property type="molecule type" value="Genomic_DNA"/>
</dbReference>
<dbReference type="AlphaFoldDB" id="A0A9P8L914"/>
<dbReference type="Gene3D" id="1.20.5.1700">
    <property type="match status" value="1"/>
</dbReference>
<sequence length="512" mass="58430">MERTIRLKQSNSSRPYNAEERPCKGTQTEQDLTRQLGTAEVGKEKGQQTLFLSERRIGGLQPSLQKNGSNLQSTEQCAEALSARVSDLEKQSQAFRALEREKNAEIKALQMELELFASDKQKYISKLGAKIDKLKTSAREREDRFETLKEENARLRSHGNDLPLPRFGQDLDSSAANKDDRIRKLTLRNNELVTLLQVFDIPVDQRSSRSVDTSKELSSVNHSIKQIARSLIRSGKHAIRWPGPETFGKEHPELYLLVKNNIGSISDLPSETNPAVRTLMSAVLHDWVFYSDFWTSLSRGSPLFGQYKNVIERYGEILDHKSRCERIPSGCSSLPSPTGSSKFLRNIDRAAHRALITEDVDFREYKLPAKAHSLTLDLVDILQPLLDGPIKLDTIAHIKELFNRCFKLRAQLLLHDNRQYEMVLYMPGDLFDPTTMETETPDGCKVTIPEDKVERRVRWCVHGLLREYDNSEHGKIDQNNVKMVECKDFICRNSDQRQVGKLVSEKAIVILE</sequence>
<keyword evidence="4" id="KW-1185">Reference proteome</keyword>
<dbReference type="Proteomes" id="UP000750711">
    <property type="component" value="Unassembled WGS sequence"/>
</dbReference>
<accession>A0A9P8L914</accession>
<proteinExistence type="predicted"/>